<dbReference type="EMBL" id="UYYB01097908">
    <property type="protein sequence ID" value="VDM76867.1"/>
    <property type="molecule type" value="Genomic_DNA"/>
</dbReference>
<evidence type="ECO:0008006" key="4">
    <source>
        <dbReference type="Google" id="ProtNLM"/>
    </source>
</evidence>
<evidence type="ECO:0000313" key="2">
    <source>
        <dbReference type="EMBL" id="VDM76867.1"/>
    </source>
</evidence>
<dbReference type="PANTHER" id="PTHR46641">
    <property type="entry name" value="FMRFAMIDE RECEPTOR-RELATED"/>
    <property type="match status" value="1"/>
</dbReference>
<keyword evidence="1" id="KW-0812">Transmembrane</keyword>
<gene>
    <name evidence="2" type="ORF">SVUK_LOCUS11865</name>
</gene>
<accession>A0A3P7JL16</accession>
<proteinExistence type="predicted"/>
<dbReference type="Gene3D" id="1.20.1070.10">
    <property type="entry name" value="Rhodopsin 7-helix transmembrane proteins"/>
    <property type="match status" value="1"/>
</dbReference>
<feature type="transmembrane region" description="Helical" evidence="1">
    <location>
        <begin position="19"/>
        <end position="40"/>
    </location>
</feature>
<dbReference type="SUPFAM" id="SSF81321">
    <property type="entry name" value="Family A G protein-coupled receptor-like"/>
    <property type="match status" value="1"/>
</dbReference>
<evidence type="ECO:0000313" key="3">
    <source>
        <dbReference type="Proteomes" id="UP000270094"/>
    </source>
</evidence>
<dbReference type="Proteomes" id="UP000270094">
    <property type="component" value="Unassembled WGS sequence"/>
</dbReference>
<keyword evidence="3" id="KW-1185">Reference proteome</keyword>
<dbReference type="AlphaFoldDB" id="A0A3P7JL16"/>
<protein>
    <recommendedName>
        <fullName evidence="4">G-protein coupled receptors family 1 profile domain-containing protein</fullName>
    </recommendedName>
</protein>
<dbReference type="InterPro" id="IPR052954">
    <property type="entry name" value="GPCR-Ligand_Int"/>
</dbReference>
<evidence type="ECO:0000256" key="1">
    <source>
        <dbReference type="SAM" id="Phobius"/>
    </source>
</evidence>
<organism evidence="2 3">
    <name type="scientific">Strongylus vulgaris</name>
    <name type="common">Blood worm</name>
    <dbReference type="NCBI Taxonomy" id="40348"/>
    <lineage>
        <taxon>Eukaryota</taxon>
        <taxon>Metazoa</taxon>
        <taxon>Ecdysozoa</taxon>
        <taxon>Nematoda</taxon>
        <taxon>Chromadorea</taxon>
        <taxon>Rhabditida</taxon>
        <taxon>Rhabditina</taxon>
        <taxon>Rhabditomorpha</taxon>
        <taxon>Strongyloidea</taxon>
        <taxon>Strongylidae</taxon>
        <taxon>Strongylus</taxon>
    </lineage>
</organism>
<keyword evidence="1" id="KW-1133">Transmembrane helix</keyword>
<feature type="transmembrane region" description="Helical" evidence="1">
    <location>
        <begin position="89"/>
        <end position="117"/>
    </location>
</feature>
<keyword evidence="1" id="KW-0472">Membrane</keyword>
<name>A0A3P7JL16_STRVU</name>
<dbReference type="PANTHER" id="PTHR46641:SF16">
    <property type="entry name" value="G-PROTEIN COUPLED RECEPTORS FAMILY 1 PROFILE DOMAIN-CONTAINING PROTEIN"/>
    <property type="match status" value="1"/>
</dbReference>
<feature type="transmembrane region" description="Helical" evidence="1">
    <location>
        <begin position="47"/>
        <end position="69"/>
    </location>
</feature>
<dbReference type="OrthoDB" id="9835842at2759"/>
<reference evidence="2 3" key="1">
    <citation type="submission" date="2018-11" db="EMBL/GenBank/DDBJ databases">
        <authorList>
            <consortium name="Pathogen Informatics"/>
        </authorList>
    </citation>
    <scope>NUCLEOTIDE SEQUENCE [LARGE SCALE GENOMIC DNA]</scope>
</reference>
<sequence>MCWDEEDGWSTGICIVNLWILPTVCAVGIILNTCCLLVFTSHRSHPLVPALIVLSICDLLQLTLTVFVLGIPALHEYTRSDQFGVLAQIAYITTGLLSPLLMAFNCASIWTICYISVQRHRVRSFQ</sequence>